<proteinExistence type="predicted"/>
<name>A0ABS6JFS7_9BACI</name>
<sequence length="199" mass="23072">MSVLPKLSVNYKKEYVIKTNECKSSILHPEHFLNFQDGNNSEIAWKWLNLPIRSDGKILNKLVIQNMTKEFLHINLLVRFTIDSDSDCPLVYYSPSREALISYDGTGYSLFGGIGNRREAVNYSTIHVDVEQWEKGLPLNFQPLSKHSEGWGMEFELQLPKNATCFIYEWEFKSSKLHELEDLHSQYQCLLGNQTFSNT</sequence>
<reference evidence="1 2" key="1">
    <citation type="submission" date="2021-06" db="EMBL/GenBank/DDBJ databases">
        <title>Bacillus sp. RD4P76, an endophyte from a halophyte.</title>
        <authorList>
            <person name="Sun J.-Q."/>
        </authorList>
    </citation>
    <scope>NUCLEOTIDE SEQUENCE [LARGE SCALE GENOMIC DNA]</scope>
    <source>
        <strain evidence="1 2">CGMCC 1.15917</strain>
    </source>
</reference>
<comment type="caution">
    <text evidence="1">The sequence shown here is derived from an EMBL/GenBank/DDBJ whole genome shotgun (WGS) entry which is preliminary data.</text>
</comment>
<gene>
    <name evidence="1" type="ORF">KS419_10950</name>
</gene>
<dbReference type="EMBL" id="JAHQCS010000095">
    <property type="protein sequence ID" value="MBU9712260.1"/>
    <property type="molecule type" value="Genomic_DNA"/>
</dbReference>
<evidence type="ECO:0000313" key="1">
    <source>
        <dbReference type="EMBL" id="MBU9712260.1"/>
    </source>
</evidence>
<protein>
    <submittedName>
        <fullName evidence="1">Uncharacterized protein</fullName>
    </submittedName>
</protein>
<accession>A0ABS6JFS7</accession>
<dbReference type="Proteomes" id="UP000784880">
    <property type="component" value="Unassembled WGS sequence"/>
</dbReference>
<keyword evidence="2" id="KW-1185">Reference proteome</keyword>
<dbReference type="RefSeq" id="WP_217066443.1">
    <property type="nucleotide sequence ID" value="NZ_JAHQCS010000095.1"/>
</dbReference>
<evidence type="ECO:0000313" key="2">
    <source>
        <dbReference type="Proteomes" id="UP000784880"/>
    </source>
</evidence>
<organism evidence="1 2">
    <name type="scientific">Evansella tamaricis</name>
    <dbReference type="NCBI Taxonomy" id="2069301"/>
    <lineage>
        <taxon>Bacteria</taxon>
        <taxon>Bacillati</taxon>
        <taxon>Bacillota</taxon>
        <taxon>Bacilli</taxon>
        <taxon>Bacillales</taxon>
        <taxon>Bacillaceae</taxon>
        <taxon>Evansella</taxon>
    </lineage>
</organism>